<reference evidence="18 20" key="2">
    <citation type="submission" date="2015-09" db="EMBL/GenBank/DDBJ databases">
        <authorList>
            <consortium name="Swine Surveillance"/>
        </authorList>
    </citation>
    <scope>NUCLEOTIDE SEQUENCE [LARGE SCALE GENOMIC DNA]</scope>
    <source>
        <strain evidence="18 20">5120</strain>
    </source>
</reference>
<evidence type="ECO:0000256" key="13">
    <source>
        <dbReference type="ARBA" id="ARBA00049556"/>
    </source>
</evidence>
<evidence type="ECO:0000256" key="14">
    <source>
        <dbReference type="RuleBase" id="RU003707"/>
    </source>
</evidence>
<dbReference type="InterPro" id="IPR008927">
    <property type="entry name" value="6-PGluconate_DH-like_C_sf"/>
</dbReference>
<reference evidence="17 19" key="1">
    <citation type="submission" date="2015-09" db="EMBL/GenBank/DDBJ databases">
        <authorList>
            <person name="Rodrigo-Torres L."/>
            <person name="Arahal D.R."/>
        </authorList>
    </citation>
    <scope>NUCLEOTIDE SEQUENCE [LARGE SCALE GENOMIC DNA]</scope>
    <source>
        <strain evidence="17 19">CECT 5118</strain>
    </source>
</reference>
<accession>A0A0N7LWR6</accession>
<dbReference type="UniPathway" id="UPA00659"/>
<evidence type="ECO:0000256" key="1">
    <source>
        <dbReference type="ARBA" id="ARBA00004275"/>
    </source>
</evidence>
<dbReference type="GO" id="GO:0003857">
    <property type="term" value="F:(3S)-3-hydroxyacyl-CoA dehydrogenase (NAD+) activity"/>
    <property type="evidence" value="ECO:0007669"/>
    <property type="project" value="UniProtKB-EC"/>
</dbReference>
<evidence type="ECO:0000256" key="9">
    <source>
        <dbReference type="ARBA" id="ARBA00023140"/>
    </source>
</evidence>
<dbReference type="CDD" id="cd06558">
    <property type="entry name" value="crotonase-like"/>
    <property type="match status" value="1"/>
</dbReference>
<evidence type="ECO:0000256" key="4">
    <source>
        <dbReference type="ARBA" id="ARBA00022832"/>
    </source>
</evidence>
<dbReference type="InterPro" id="IPR006176">
    <property type="entry name" value="3-OHacyl-CoA_DH_NAD-bd"/>
</dbReference>
<dbReference type="InterPro" id="IPR029045">
    <property type="entry name" value="ClpP/crotonase-like_dom_sf"/>
</dbReference>
<dbReference type="OrthoDB" id="9771883at2"/>
<dbReference type="PANTHER" id="PTHR23309">
    <property type="entry name" value="3-HYDROXYACYL-COA DEHYROGENASE"/>
    <property type="match status" value="1"/>
</dbReference>
<comment type="similarity">
    <text evidence="14">Belongs to the enoyl-CoA hydratase/isomerase family.</text>
</comment>
<feature type="domain" description="3-hydroxyacyl-CoA dehydrogenase NAD binding" evidence="16">
    <location>
        <begin position="296"/>
        <end position="472"/>
    </location>
</feature>
<dbReference type="InterPro" id="IPR018376">
    <property type="entry name" value="Enoyl-CoA_hyd/isom_CS"/>
</dbReference>
<evidence type="ECO:0000256" key="6">
    <source>
        <dbReference type="ARBA" id="ARBA00023002"/>
    </source>
</evidence>
<keyword evidence="5" id="KW-0442">Lipid degradation</keyword>
<feature type="domain" description="3-hydroxyacyl-CoA dehydrogenase C-terminal" evidence="15">
    <location>
        <begin position="477"/>
        <end position="571"/>
    </location>
</feature>
<dbReference type="Pfam" id="PF00725">
    <property type="entry name" value="3HCDH"/>
    <property type="match status" value="1"/>
</dbReference>
<name>A0A0N7LWR6_9RHOB</name>
<evidence type="ECO:0000313" key="19">
    <source>
        <dbReference type="Proteomes" id="UP000051086"/>
    </source>
</evidence>
<dbReference type="SUPFAM" id="SSF48179">
    <property type="entry name" value="6-phosphogluconate dehydrogenase C-terminal domain-like"/>
    <property type="match status" value="2"/>
</dbReference>
<evidence type="ECO:0000256" key="2">
    <source>
        <dbReference type="ARBA" id="ARBA00005005"/>
    </source>
</evidence>
<dbReference type="GO" id="GO:0016853">
    <property type="term" value="F:isomerase activity"/>
    <property type="evidence" value="ECO:0007669"/>
    <property type="project" value="UniProtKB-KW"/>
</dbReference>
<dbReference type="RefSeq" id="WP_058242278.1">
    <property type="nucleotide sequence ID" value="NZ_CYSB01000041.1"/>
</dbReference>
<evidence type="ECO:0000313" key="18">
    <source>
        <dbReference type="EMBL" id="CUH70950.1"/>
    </source>
</evidence>
<gene>
    <name evidence="18" type="primary">fadB_1</name>
    <name evidence="17" type="synonym">fadB_3</name>
    <name evidence="17" type="ORF">TL5118_03812</name>
    <name evidence="18" type="ORF">TL5120_00730</name>
</gene>
<evidence type="ECO:0000259" key="16">
    <source>
        <dbReference type="Pfam" id="PF02737"/>
    </source>
</evidence>
<dbReference type="InterPro" id="IPR036291">
    <property type="entry name" value="NAD(P)-bd_dom_sf"/>
</dbReference>
<dbReference type="Proteomes" id="UP000051086">
    <property type="component" value="Unassembled WGS sequence"/>
</dbReference>
<keyword evidence="8" id="KW-0443">Lipid metabolism</keyword>
<dbReference type="FunFam" id="1.10.1040.50:FF:000006">
    <property type="entry name" value="Peroxisomal bifunctional enzyme"/>
    <property type="match status" value="1"/>
</dbReference>
<keyword evidence="10" id="KW-0413">Isomerase</keyword>
<keyword evidence="4" id="KW-0276">Fatty acid metabolism</keyword>
<keyword evidence="7" id="KW-0520">NAD</keyword>
<dbReference type="Gene3D" id="3.90.226.10">
    <property type="entry name" value="2-enoyl-CoA Hydratase, Chain A, domain 1"/>
    <property type="match status" value="1"/>
</dbReference>
<dbReference type="SUPFAM" id="SSF52096">
    <property type="entry name" value="ClpP/crotonase"/>
    <property type="match status" value="1"/>
</dbReference>
<evidence type="ECO:0000256" key="10">
    <source>
        <dbReference type="ARBA" id="ARBA00023235"/>
    </source>
</evidence>
<dbReference type="GO" id="GO:0006635">
    <property type="term" value="P:fatty acid beta-oxidation"/>
    <property type="evidence" value="ECO:0007669"/>
    <property type="project" value="UniProtKB-UniPathway"/>
</dbReference>
<evidence type="ECO:0000313" key="20">
    <source>
        <dbReference type="Proteomes" id="UP000051887"/>
    </source>
</evidence>
<dbReference type="PROSITE" id="PS00166">
    <property type="entry name" value="ENOYL_COA_HYDRATASE"/>
    <property type="match status" value="1"/>
</dbReference>
<comment type="pathway">
    <text evidence="2">Lipid metabolism; fatty acid beta-oxidation.</text>
</comment>
<organism evidence="18 20">
    <name type="scientific">Thalassovita autumnalis</name>
    <dbReference type="NCBI Taxonomy" id="2072972"/>
    <lineage>
        <taxon>Bacteria</taxon>
        <taxon>Pseudomonadati</taxon>
        <taxon>Pseudomonadota</taxon>
        <taxon>Alphaproteobacteria</taxon>
        <taxon>Rhodobacterales</taxon>
        <taxon>Roseobacteraceae</taxon>
        <taxon>Thalassovita</taxon>
    </lineage>
</organism>
<evidence type="ECO:0000256" key="5">
    <source>
        <dbReference type="ARBA" id="ARBA00022963"/>
    </source>
</evidence>
<dbReference type="GO" id="GO:0070403">
    <property type="term" value="F:NAD+ binding"/>
    <property type="evidence" value="ECO:0007669"/>
    <property type="project" value="InterPro"/>
</dbReference>
<evidence type="ECO:0000256" key="3">
    <source>
        <dbReference type="ARBA" id="ARBA00008750"/>
    </source>
</evidence>
<comment type="subcellular location">
    <subcellularLocation>
        <location evidence="1">Peroxisome</location>
    </subcellularLocation>
</comment>
<dbReference type="AlphaFoldDB" id="A0A0N7LWR6"/>
<dbReference type="Gene3D" id="3.40.50.720">
    <property type="entry name" value="NAD(P)-binding Rossmann-like Domain"/>
    <property type="match status" value="1"/>
</dbReference>
<keyword evidence="12" id="KW-0511">Multifunctional enzyme</keyword>
<dbReference type="EMBL" id="CYSB01000041">
    <property type="protein sequence ID" value="CUH69842.1"/>
    <property type="molecule type" value="Genomic_DNA"/>
</dbReference>
<dbReference type="FunFam" id="3.40.50.720:FF:000009">
    <property type="entry name" value="Fatty oxidation complex, alpha subunit"/>
    <property type="match status" value="1"/>
</dbReference>
<dbReference type="SUPFAM" id="SSF51735">
    <property type="entry name" value="NAD(P)-binding Rossmann-fold domains"/>
    <property type="match status" value="1"/>
</dbReference>
<keyword evidence="9" id="KW-0576">Peroxisome</keyword>
<evidence type="ECO:0000256" key="8">
    <source>
        <dbReference type="ARBA" id="ARBA00023098"/>
    </source>
</evidence>
<comment type="similarity">
    <text evidence="3">In the N-terminal section; belongs to the enoyl-CoA hydratase/isomerase family.</text>
</comment>
<evidence type="ECO:0000256" key="12">
    <source>
        <dbReference type="ARBA" id="ARBA00023268"/>
    </source>
</evidence>
<evidence type="ECO:0000256" key="11">
    <source>
        <dbReference type="ARBA" id="ARBA00023239"/>
    </source>
</evidence>
<dbReference type="Pfam" id="PF02737">
    <property type="entry name" value="3HCDH_N"/>
    <property type="match status" value="1"/>
</dbReference>
<keyword evidence="19" id="KW-1185">Reference proteome</keyword>
<dbReference type="GO" id="GO:0004300">
    <property type="term" value="F:enoyl-CoA hydratase activity"/>
    <property type="evidence" value="ECO:0007669"/>
    <property type="project" value="UniProtKB-ARBA"/>
</dbReference>
<keyword evidence="11" id="KW-0456">Lyase</keyword>
<dbReference type="Proteomes" id="UP000051887">
    <property type="component" value="Unassembled WGS sequence"/>
</dbReference>
<evidence type="ECO:0000256" key="7">
    <source>
        <dbReference type="ARBA" id="ARBA00023027"/>
    </source>
</evidence>
<dbReference type="Pfam" id="PF00378">
    <property type="entry name" value="ECH_1"/>
    <property type="match status" value="1"/>
</dbReference>
<sequence>MTTSSAVNANISIEQLGDIALICIDNPPVNASGQLVRQGLLDAVTQLNSAADAKVIAIYAAGRTFVAGADIKEFGKPPLEPYLPDVFNAIEASAIPVISILHGTALGGGFELALSTHARIGLKGLKVGLPEVNLGLLPGAGGTQRLPRLAGMGFTLDMALSGKPVSAEAALEAGAIDRLVEGDPRDVALAMAQEVIDGTLATRPTGSLQVAADETLLEETANKLRMKQPHLFSPHKIVEAVAASTLPLAEGLKVERAAFMDAMQTPQRGGLIHAFFGERAVSNIPEAKGDARDIAKVGIIGGGTMGSGIATACLLAGLPVRLIEVAQDGLDRGVATITKNLEGAVKRGKLTQAKKAAALAALEPSLAMEDLADVDLVIEAVFESMDVKRDIFGKLDTICKDGAILASNTSYLDINEIAACTSRPGDVLGLHFFSPAHVMRLLEIVQGAETAPEVLATGFAFAKRLKKVGVLAQVCDGFIGNRIMNHYAKAVGYLVLDGASPAEVDQALEGFGLAMGPHKVGDLAGLDIGWANRKRTADQRDPADRYATPHADRICEQGWFGRKTGSGYYTYEDKHPKVNPEAIKIIEDLRSELGITPQDFSAEEIVDRYLTAMIVESIRVIEDGTAKRPVDVDMVFLFGYGFPRFRGGPLHQADQIGTKALIKRIEGYAVEDARYWQVPQLLRDMDAAGQTFADLNKKA</sequence>
<comment type="catalytic activity">
    <reaction evidence="13">
        <text>a (3S)-3-hydroxyacyl-CoA + NAD(+) = a 3-oxoacyl-CoA + NADH + H(+)</text>
        <dbReference type="Rhea" id="RHEA:22432"/>
        <dbReference type="ChEBI" id="CHEBI:15378"/>
        <dbReference type="ChEBI" id="CHEBI:57318"/>
        <dbReference type="ChEBI" id="CHEBI:57540"/>
        <dbReference type="ChEBI" id="CHEBI:57945"/>
        <dbReference type="ChEBI" id="CHEBI:90726"/>
        <dbReference type="EC" id="1.1.1.35"/>
    </reaction>
</comment>
<dbReference type="EMBL" id="CYSC01000016">
    <property type="protein sequence ID" value="CUH70950.1"/>
    <property type="molecule type" value="Genomic_DNA"/>
</dbReference>
<dbReference type="InterPro" id="IPR001753">
    <property type="entry name" value="Enoyl-CoA_hydra/iso"/>
</dbReference>
<dbReference type="Gene3D" id="1.10.1040.50">
    <property type="match status" value="1"/>
</dbReference>
<evidence type="ECO:0000313" key="17">
    <source>
        <dbReference type="EMBL" id="CUH69842.1"/>
    </source>
</evidence>
<protein>
    <submittedName>
        <fullName evidence="18">Fatty acid oxidation complex subunit alpha</fullName>
    </submittedName>
</protein>
<keyword evidence="6" id="KW-0560">Oxidoreductase</keyword>
<proteinExistence type="inferred from homology"/>
<dbReference type="InterPro" id="IPR006108">
    <property type="entry name" value="3HC_DH_C"/>
</dbReference>
<evidence type="ECO:0000259" key="15">
    <source>
        <dbReference type="Pfam" id="PF00725"/>
    </source>
</evidence>